<keyword evidence="2" id="KW-1185">Reference proteome</keyword>
<evidence type="ECO:0000313" key="1">
    <source>
        <dbReference type="EMBL" id="PWJ42286.1"/>
    </source>
</evidence>
<dbReference type="RefSeq" id="WP_109619103.1">
    <property type="nucleotide sequence ID" value="NZ_QGDO01000003.1"/>
</dbReference>
<comment type="caution">
    <text evidence="1">The sequence shown here is derived from an EMBL/GenBank/DDBJ whole genome shotgun (WGS) entry which is preliminary data.</text>
</comment>
<dbReference type="Pfam" id="PF14337">
    <property type="entry name" value="Abi_alpha"/>
    <property type="match status" value="1"/>
</dbReference>
<gene>
    <name evidence="1" type="ORF">BC781_103538</name>
</gene>
<accession>A0A315Z9P2</accession>
<dbReference type="EMBL" id="QGDO01000003">
    <property type="protein sequence ID" value="PWJ42286.1"/>
    <property type="molecule type" value="Genomic_DNA"/>
</dbReference>
<evidence type="ECO:0000313" key="2">
    <source>
        <dbReference type="Proteomes" id="UP000245535"/>
    </source>
</evidence>
<reference evidence="1 2" key="1">
    <citation type="submission" date="2018-03" db="EMBL/GenBank/DDBJ databases">
        <title>Genomic Encyclopedia of Archaeal and Bacterial Type Strains, Phase II (KMG-II): from individual species to whole genera.</title>
        <authorList>
            <person name="Goeker M."/>
        </authorList>
    </citation>
    <scope>NUCLEOTIDE SEQUENCE [LARGE SCALE GENOMIC DNA]</scope>
    <source>
        <strain evidence="1 2">DSM 28229</strain>
    </source>
</reference>
<dbReference type="AlphaFoldDB" id="A0A315Z9P2"/>
<organism evidence="1 2">
    <name type="scientific">Sediminitomix flava</name>
    <dbReference type="NCBI Taxonomy" id="379075"/>
    <lineage>
        <taxon>Bacteria</taxon>
        <taxon>Pseudomonadati</taxon>
        <taxon>Bacteroidota</taxon>
        <taxon>Cytophagia</taxon>
        <taxon>Cytophagales</taxon>
        <taxon>Flammeovirgaceae</taxon>
        <taxon>Sediminitomix</taxon>
    </lineage>
</organism>
<dbReference type="Proteomes" id="UP000245535">
    <property type="component" value="Unassembled WGS sequence"/>
</dbReference>
<proteinExistence type="predicted"/>
<name>A0A315Z9P2_SEDFL</name>
<protein>
    <submittedName>
        <fullName evidence="1">Uncharacterized protein</fullName>
    </submittedName>
</protein>
<sequence>MNVKQQITNLLSQLTDNEFSFDISKNQTWKATNQLHILKNSLEIINERKLHLKKISPSFLYLFLDSCKYISDPNHQLVWSHLFINAVDYQNTCKIHDYYCRILSQLPISALAILKKLYELSVQEASHPTLSFKEEYVIQIGKQQANLSFSDSTAMIALLKSQQLIEQKNIILEKRDLEELQHSNKIYLEPSKLIELSPLAFSFLPEIFWVSSQHTV</sequence>
<dbReference type="InterPro" id="IPR025506">
    <property type="entry name" value="Abi_alpha"/>
</dbReference>